<proteinExistence type="predicted"/>
<evidence type="ECO:0000313" key="1">
    <source>
        <dbReference type="EMBL" id="GIJ57338.1"/>
    </source>
</evidence>
<accession>A0A8J3Z9J3</accession>
<organism evidence="1 2">
    <name type="scientific">Virgisporangium aurantiacum</name>
    <dbReference type="NCBI Taxonomy" id="175570"/>
    <lineage>
        <taxon>Bacteria</taxon>
        <taxon>Bacillati</taxon>
        <taxon>Actinomycetota</taxon>
        <taxon>Actinomycetes</taxon>
        <taxon>Micromonosporales</taxon>
        <taxon>Micromonosporaceae</taxon>
        <taxon>Virgisporangium</taxon>
    </lineage>
</organism>
<name>A0A8J3Z9J3_9ACTN</name>
<dbReference type="AlphaFoldDB" id="A0A8J3Z9J3"/>
<sequence length="72" mass="7962">MALVGMVVTVTVVVRAARAARATARRTDDRLRRIGAATAELAEELDRLHRDVAMLAALTERARTERGRHPSR</sequence>
<keyword evidence="2" id="KW-1185">Reference proteome</keyword>
<dbReference type="EMBL" id="BOPG01000031">
    <property type="protein sequence ID" value="GIJ57338.1"/>
    <property type="molecule type" value="Genomic_DNA"/>
</dbReference>
<dbReference type="Proteomes" id="UP000612585">
    <property type="component" value="Unassembled WGS sequence"/>
</dbReference>
<comment type="caution">
    <text evidence="1">The sequence shown here is derived from an EMBL/GenBank/DDBJ whole genome shotgun (WGS) entry which is preliminary data.</text>
</comment>
<gene>
    <name evidence="1" type="ORF">Vau01_048540</name>
</gene>
<evidence type="ECO:0000313" key="2">
    <source>
        <dbReference type="Proteomes" id="UP000612585"/>
    </source>
</evidence>
<reference evidence="1" key="1">
    <citation type="submission" date="2021-01" db="EMBL/GenBank/DDBJ databases">
        <title>Whole genome shotgun sequence of Virgisporangium aurantiacum NBRC 16421.</title>
        <authorList>
            <person name="Komaki H."/>
            <person name="Tamura T."/>
        </authorList>
    </citation>
    <scope>NUCLEOTIDE SEQUENCE</scope>
    <source>
        <strain evidence="1">NBRC 16421</strain>
    </source>
</reference>
<protein>
    <submittedName>
        <fullName evidence="1">Uncharacterized protein</fullName>
    </submittedName>
</protein>